<dbReference type="Proteomes" id="UP000826195">
    <property type="component" value="Unassembled WGS sequence"/>
</dbReference>
<accession>A0AAV7ILD2</accession>
<comment type="caution">
    <text evidence="2">The sequence shown here is derived from an EMBL/GenBank/DDBJ whole genome shotgun (WGS) entry which is preliminary data.</text>
</comment>
<dbReference type="AlphaFoldDB" id="A0AAV7ILD2"/>
<name>A0AAV7ILD2_COTGL</name>
<evidence type="ECO:0000313" key="3">
    <source>
        <dbReference type="Proteomes" id="UP000826195"/>
    </source>
</evidence>
<organism evidence="2 3">
    <name type="scientific">Cotesia glomerata</name>
    <name type="common">Lepidopteran parasitic wasp</name>
    <name type="synonym">Apanteles glomeratus</name>
    <dbReference type="NCBI Taxonomy" id="32391"/>
    <lineage>
        <taxon>Eukaryota</taxon>
        <taxon>Metazoa</taxon>
        <taxon>Ecdysozoa</taxon>
        <taxon>Arthropoda</taxon>
        <taxon>Hexapoda</taxon>
        <taxon>Insecta</taxon>
        <taxon>Pterygota</taxon>
        <taxon>Neoptera</taxon>
        <taxon>Endopterygota</taxon>
        <taxon>Hymenoptera</taxon>
        <taxon>Apocrita</taxon>
        <taxon>Ichneumonoidea</taxon>
        <taxon>Braconidae</taxon>
        <taxon>Microgastrinae</taxon>
        <taxon>Cotesia</taxon>
    </lineage>
</organism>
<feature type="region of interest" description="Disordered" evidence="1">
    <location>
        <begin position="191"/>
        <end position="233"/>
    </location>
</feature>
<protein>
    <recommendedName>
        <fullName evidence="4">Galectin</fullName>
    </recommendedName>
</protein>
<gene>
    <name evidence="2" type="ORF">KQX54_011618</name>
</gene>
<evidence type="ECO:0008006" key="4">
    <source>
        <dbReference type="Google" id="ProtNLM"/>
    </source>
</evidence>
<evidence type="ECO:0000313" key="2">
    <source>
        <dbReference type="EMBL" id="KAH0552525.1"/>
    </source>
</evidence>
<reference evidence="2 3" key="1">
    <citation type="journal article" date="2021" name="J. Hered.">
        <title>A chromosome-level genome assembly of the parasitoid wasp, Cotesia glomerata (Hymenoptera: Braconidae).</title>
        <authorList>
            <person name="Pinto B.J."/>
            <person name="Weis J.J."/>
            <person name="Gamble T."/>
            <person name="Ode P.J."/>
            <person name="Paul R."/>
            <person name="Zaspel J.M."/>
        </authorList>
    </citation>
    <scope>NUCLEOTIDE SEQUENCE [LARGE SCALE GENOMIC DNA]</scope>
    <source>
        <strain evidence="2">CgM1</strain>
    </source>
</reference>
<evidence type="ECO:0000256" key="1">
    <source>
        <dbReference type="SAM" id="MobiDB-lite"/>
    </source>
</evidence>
<keyword evidence="3" id="KW-1185">Reference proteome</keyword>
<proteinExistence type="predicted"/>
<sequence length="246" mass="26952">MVPVIESECFSGDKKPRNFPQFSAYVITITRAKASAVNVKFNNPADNVGLIELSVTNSSTIQVARNLFQDDVDNSPPRVVKLEDAPNERGRLAVSGWLKLPFGPVVSFGSTIGSGVIIDGKFKLRVHVHDYRLPITFPQGAHIKVICESGLDRNEVSTILTVRSSADVSLDASKPPLTESEMRRLGMITPSKRKAVDDSNVATKKPTVGSEENGTVISDNQNSDLEQNLTEKRKKNDKATEIFFLP</sequence>
<feature type="compositionally biased region" description="Polar residues" evidence="1">
    <location>
        <begin position="210"/>
        <end position="228"/>
    </location>
</feature>
<dbReference type="EMBL" id="JAHXZJ010001492">
    <property type="protein sequence ID" value="KAH0552525.1"/>
    <property type="molecule type" value="Genomic_DNA"/>
</dbReference>